<protein>
    <submittedName>
        <fullName evidence="2">Uncharacterized protein</fullName>
    </submittedName>
</protein>
<keyword evidence="1" id="KW-0732">Signal</keyword>
<evidence type="ECO:0000313" key="3">
    <source>
        <dbReference type="Proteomes" id="UP000018851"/>
    </source>
</evidence>
<name>W0AK98_9SPHN</name>
<organism evidence="2 3">
    <name type="scientific">Sphingomonas sanxanigenens DSM 19645 = NX02</name>
    <dbReference type="NCBI Taxonomy" id="1123269"/>
    <lineage>
        <taxon>Bacteria</taxon>
        <taxon>Pseudomonadati</taxon>
        <taxon>Pseudomonadota</taxon>
        <taxon>Alphaproteobacteria</taxon>
        <taxon>Sphingomonadales</taxon>
        <taxon>Sphingomonadaceae</taxon>
        <taxon>Sphingomonas</taxon>
    </lineage>
</organism>
<dbReference type="KEGG" id="ssan:NX02_25615"/>
<reference evidence="2 3" key="1">
    <citation type="submission" date="2013-07" db="EMBL/GenBank/DDBJ databases">
        <title>Completed genome of Sphingomonas sanxanigenens NX02.</title>
        <authorList>
            <person name="Ma T."/>
            <person name="Huang H."/>
            <person name="Wu M."/>
            <person name="Li X."/>
            <person name="Li G."/>
        </authorList>
    </citation>
    <scope>NUCLEOTIDE SEQUENCE [LARGE SCALE GENOMIC DNA]</scope>
    <source>
        <strain evidence="2 3">NX02</strain>
    </source>
</reference>
<accession>W0AK98</accession>
<dbReference type="HOGENOM" id="CLU_2939432_0_0_5"/>
<dbReference type="Proteomes" id="UP000018851">
    <property type="component" value="Chromosome"/>
</dbReference>
<keyword evidence="3" id="KW-1185">Reference proteome</keyword>
<sequence>MKATIGAAIMLAFPAAAAAVQTASPALDSDTGVATIDADKADHGDHAERCDDLQARFARQ</sequence>
<proteinExistence type="predicted"/>
<dbReference type="AlphaFoldDB" id="W0AK98"/>
<dbReference type="RefSeq" id="WP_025294831.1">
    <property type="nucleotide sequence ID" value="NZ_CP006644.1"/>
</dbReference>
<feature type="signal peptide" evidence="1">
    <location>
        <begin position="1"/>
        <end position="18"/>
    </location>
</feature>
<dbReference type="PATRIC" id="fig|1123269.5.peg.5024"/>
<evidence type="ECO:0000313" key="2">
    <source>
        <dbReference type="EMBL" id="AHE56728.1"/>
    </source>
</evidence>
<gene>
    <name evidence="2" type="ORF">NX02_25615</name>
</gene>
<dbReference type="EMBL" id="CP006644">
    <property type="protein sequence ID" value="AHE56728.1"/>
    <property type="molecule type" value="Genomic_DNA"/>
</dbReference>
<feature type="chain" id="PRO_5004785543" evidence="1">
    <location>
        <begin position="19"/>
        <end position="60"/>
    </location>
</feature>
<evidence type="ECO:0000256" key="1">
    <source>
        <dbReference type="SAM" id="SignalP"/>
    </source>
</evidence>